<feature type="compositionally biased region" description="Basic and acidic residues" evidence="8">
    <location>
        <begin position="223"/>
        <end position="248"/>
    </location>
</feature>
<evidence type="ECO:0000256" key="3">
    <source>
        <dbReference type="ARBA" id="ARBA00022664"/>
    </source>
</evidence>
<feature type="compositionally biased region" description="Pro residues" evidence="8">
    <location>
        <begin position="163"/>
        <end position="174"/>
    </location>
</feature>
<protein>
    <recommendedName>
        <fullName evidence="9">Pinin/SDK/MemA protein domain-containing protein</fullName>
    </recommendedName>
</protein>
<comment type="subcellular location">
    <subcellularLocation>
        <location evidence="1">Nucleus</location>
    </subcellularLocation>
</comment>
<feature type="region of interest" description="Disordered" evidence="8">
    <location>
        <begin position="1"/>
        <end position="124"/>
    </location>
</feature>
<dbReference type="Proteomes" id="UP000242287">
    <property type="component" value="Unassembled WGS sequence"/>
</dbReference>
<dbReference type="STRING" id="703135.A0A2A9NQ44"/>
<dbReference type="PANTHER" id="PTHR12707">
    <property type="entry name" value="PINN"/>
    <property type="match status" value="1"/>
</dbReference>
<keyword evidence="5" id="KW-0804">Transcription</keyword>
<reference evidence="10 11" key="1">
    <citation type="submission" date="2014-02" db="EMBL/GenBank/DDBJ databases">
        <title>Transposable element dynamics among asymbiotic and ectomycorrhizal Amanita fungi.</title>
        <authorList>
            <consortium name="DOE Joint Genome Institute"/>
            <person name="Hess J."/>
            <person name="Skrede I."/>
            <person name="Wolfe B."/>
            <person name="LaButti K."/>
            <person name="Ohm R.A."/>
            <person name="Grigoriev I.V."/>
            <person name="Pringle A."/>
        </authorList>
    </citation>
    <scope>NUCLEOTIDE SEQUENCE [LARGE SCALE GENOMIC DNA]</scope>
    <source>
        <strain evidence="10 11">SKay4041</strain>
    </source>
</reference>
<evidence type="ECO:0000256" key="1">
    <source>
        <dbReference type="ARBA" id="ARBA00004123"/>
    </source>
</evidence>
<feature type="compositionally biased region" description="Polar residues" evidence="8">
    <location>
        <begin position="267"/>
        <end position="278"/>
    </location>
</feature>
<evidence type="ECO:0000256" key="6">
    <source>
        <dbReference type="ARBA" id="ARBA00023187"/>
    </source>
</evidence>
<dbReference type="InterPro" id="IPR006786">
    <property type="entry name" value="Pinin_SDK_MemA"/>
</dbReference>
<evidence type="ECO:0000313" key="11">
    <source>
        <dbReference type="Proteomes" id="UP000242287"/>
    </source>
</evidence>
<accession>A0A2A9NQ44</accession>
<feature type="region of interest" description="Disordered" evidence="8">
    <location>
        <begin position="146"/>
        <end position="175"/>
    </location>
</feature>
<dbReference type="AlphaFoldDB" id="A0A2A9NQ44"/>
<feature type="region of interest" description="Disordered" evidence="8">
    <location>
        <begin position="190"/>
        <end position="318"/>
    </location>
</feature>
<dbReference type="GO" id="GO:0008380">
    <property type="term" value="P:RNA splicing"/>
    <property type="evidence" value="ECO:0007669"/>
    <property type="project" value="UniProtKB-KW"/>
</dbReference>
<evidence type="ECO:0000256" key="2">
    <source>
        <dbReference type="ARBA" id="ARBA00010386"/>
    </source>
</evidence>
<name>A0A2A9NQ44_9AGAR</name>
<dbReference type="GO" id="GO:0006397">
    <property type="term" value="P:mRNA processing"/>
    <property type="evidence" value="ECO:0007669"/>
    <property type="project" value="UniProtKB-KW"/>
</dbReference>
<feature type="compositionally biased region" description="Basic and acidic residues" evidence="8">
    <location>
        <begin position="292"/>
        <end position="305"/>
    </location>
</feature>
<proteinExistence type="inferred from homology"/>
<keyword evidence="7" id="KW-0539">Nucleus</keyword>
<feature type="compositionally biased region" description="Basic and acidic residues" evidence="8">
    <location>
        <begin position="191"/>
        <end position="211"/>
    </location>
</feature>
<dbReference type="GO" id="GO:0071013">
    <property type="term" value="C:catalytic step 2 spliceosome"/>
    <property type="evidence" value="ECO:0007669"/>
    <property type="project" value="TreeGrafter"/>
</dbReference>
<evidence type="ECO:0000256" key="4">
    <source>
        <dbReference type="ARBA" id="ARBA00023015"/>
    </source>
</evidence>
<gene>
    <name evidence="10" type="ORF">AMATHDRAFT_60981</name>
</gene>
<organism evidence="10 11">
    <name type="scientific">Amanita thiersii Skay4041</name>
    <dbReference type="NCBI Taxonomy" id="703135"/>
    <lineage>
        <taxon>Eukaryota</taxon>
        <taxon>Fungi</taxon>
        <taxon>Dikarya</taxon>
        <taxon>Basidiomycota</taxon>
        <taxon>Agaricomycotina</taxon>
        <taxon>Agaricomycetes</taxon>
        <taxon>Agaricomycetidae</taxon>
        <taxon>Agaricales</taxon>
        <taxon>Pluteineae</taxon>
        <taxon>Amanitaceae</taxon>
        <taxon>Amanita</taxon>
    </lineage>
</organism>
<feature type="compositionally biased region" description="Basic and acidic residues" evidence="8">
    <location>
        <begin position="38"/>
        <end position="50"/>
    </location>
</feature>
<dbReference type="PANTHER" id="PTHR12707:SF0">
    <property type="entry name" value="PININ"/>
    <property type="match status" value="1"/>
</dbReference>
<keyword evidence="4" id="KW-0805">Transcription regulation</keyword>
<evidence type="ECO:0000256" key="7">
    <source>
        <dbReference type="ARBA" id="ARBA00023242"/>
    </source>
</evidence>
<keyword evidence="3" id="KW-0507">mRNA processing</keyword>
<dbReference type="InterPro" id="IPR039853">
    <property type="entry name" value="Pinin"/>
</dbReference>
<feature type="compositionally biased region" description="Basic and acidic residues" evidence="8">
    <location>
        <begin position="68"/>
        <end position="87"/>
    </location>
</feature>
<dbReference type="Pfam" id="PF04696">
    <property type="entry name" value="Pinin_SDK_memA"/>
    <property type="match status" value="1"/>
</dbReference>
<evidence type="ECO:0000256" key="8">
    <source>
        <dbReference type="SAM" id="MobiDB-lite"/>
    </source>
</evidence>
<dbReference type="OrthoDB" id="330772at2759"/>
<evidence type="ECO:0000313" key="10">
    <source>
        <dbReference type="EMBL" id="PFH50441.1"/>
    </source>
</evidence>
<sequence>MATEIEQQESLHPAVQDEPRSPIEPTTATSSSTKKRPRLDLTDATGDNRDRKRGKSMFGILLGTLNKAKSEDKERSASEAAKKRQLIEQRLQNKLKKETDSVRRAEEAKRDKTSANRKEEDLQLKDSIYKLRRTRLPILANFLLTSDNISSDDSPPSDSNSLAPPPRTHPPPLYYLPAILTPEQEAFITRRKSEVQEAAEKEWHQFKDERTTGVTEINSLRQRVADEETKRKAERETEKEKDEMETDHPSQQSNAPADEGDKDKASVQATESSVTATSGDMDVDTVPVVPPENKETAEQERKEEPSSMQADDDDAVEY</sequence>
<evidence type="ECO:0000259" key="9">
    <source>
        <dbReference type="Pfam" id="PF04696"/>
    </source>
</evidence>
<feature type="compositionally biased region" description="Polar residues" evidence="8">
    <location>
        <begin position="212"/>
        <end position="221"/>
    </location>
</feature>
<keyword evidence="11" id="KW-1185">Reference proteome</keyword>
<dbReference type="EMBL" id="KZ302003">
    <property type="protein sequence ID" value="PFH50441.1"/>
    <property type="molecule type" value="Genomic_DNA"/>
</dbReference>
<feature type="compositionally biased region" description="Low complexity" evidence="8">
    <location>
        <begin position="146"/>
        <end position="162"/>
    </location>
</feature>
<feature type="compositionally biased region" description="Basic and acidic residues" evidence="8">
    <location>
        <begin position="95"/>
        <end position="124"/>
    </location>
</feature>
<evidence type="ECO:0000256" key="5">
    <source>
        <dbReference type="ARBA" id="ARBA00023163"/>
    </source>
</evidence>
<feature type="domain" description="Pinin/SDK/MemA protein" evidence="9">
    <location>
        <begin position="49"/>
        <end position="145"/>
    </location>
</feature>
<keyword evidence="6" id="KW-0508">mRNA splicing</keyword>
<comment type="similarity">
    <text evidence="2">Belongs to the pinin family.</text>
</comment>